<dbReference type="EMBL" id="AZEU01000100">
    <property type="protein sequence ID" value="KRL47293.1"/>
    <property type="molecule type" value="Genomic_DNA"/>
</dbReference>
<dbReference type="Pfam" id="PF12833">
    <property type="entry name" value="HTH_18"/>
    <property type="match status" value="1"/>
</dbReference>
<dbReference type="InterPro" id="IPR013096">
    <property type="entry name" value="Cupin_2"/>
</dbReference>
<dbReference type="InterPro" id="IPR009057">
    <property type="entry name" value="Homeodomain-like_sf"/>
</dbReference>
<dbReference type="PROSITE" id="PS00041">
    <property type="entry name" value="HTH_ARAC_FAMILY_1"/>
    <property type="match status" value="1"/>
</dbReference>
<dbReference type="SUPFAM" id="SSF51182">
    <property type="entry name" value="RmlC-like cupins"/>
    <property type="match status" value="1"/>
</dbReference>
<gene>
    <name evidence="5" type="ORF">FD01_GL000291</name>
</gene>
<evidence type="ECO:0000256" key="3">
    <source>
        <dbReference type="ARBA" id="ARBA00023163"/>
    </source>
</evidence>
<dbReference type="Pfam" id="PF07883">
    <property type="entry name" value="Cupin_2"/>
    <property type="match status" value="1"/>
</dbReference>
<dbReference type="PROSITE" id="PS01124">
    <property type="entry name" value="HTH_ARAC_FAMILY_2"/>
    <property type="match status" value="1"/>
</dbReference>
<feature type="domain" description="HTH araC/xylS-type" evidence="4">
    <location>
        <begin position="180"/>
        <end position="278"/>
    </location>
</feature>
<keyword evidence="6" id="KW-1185">Reference proteome</keyword>
<evidence type="ECO:0000313" key="6">
    <source>
        <dbReference type="Proteomes" id="UP000051790"/>
    </source>
</evidence>
<accession>A0A0R1QRD8</accession>
<name>A0A0R1QRD8_9LACO</name>
<dbReference type="AlphaFoldDB" id="A0A0R1QRD8"/>
<comment type="caution">
    <text evidence="5">The sequence shown here is derived from an EMBL/GenBank/DDBJ whole genome shotgun (WGS) entry which is preliminary data.</text>
</comment>
<dbReference type="SMART" id="SM00342">
    <property type="entry name" value="HTH_ARAC"/>
    <property type="match status" value="1"/>
</dbReference>
<dbReference type="InterPro" id="IPR011051">
    <property type="entry name" value="RmlC_Cupin_sf"/>
</dbReference>
<dbReference type="Gene3D" id="1.10.10.60">
    <property type="entry name" value="Homeodomain-like"/>
    <property type="match status" value="1"/>
</dbReference>
<dbReference type="PANTHER" id="PTHR43280:SF2">
    <property type="entry name" value="HTH-TYPE TRANSCRIPTIONAL REGULATOR EXSA"/>
    <property type="match status" value="1"/>
</dbReference>
<evidence type="ECO:0000256" key="2">
    <source>
        <dbReference type="ARBA" id="ARBA00023125"/>
    </source>
</evidence>
<organism evidence="5 6">
    <name type="scientific">Lacticaseibacillus manihotivorans DSM 13343 = JCM 12514</name>
    <dbReference type="NCBI Taxonomy" id="1423769"/>
    <lineage>
        <taxon>Bacteria</taxon>
        <taxon>Bacillati</taxon>
        <taxon>Bacillota</taxon>
        <taxon>Bacilli</taxon>
        <taxon>Lactobacillales</taxon>
        <taxon>Lactobacillaceae</taxon>
        <taxon>Lacticaseibacillus</taxon>
    </lineage>
</organism>
<dbReference type="InterPro" id="IPR014710">
    <property type="entry name" value="RmlC-like_jellyroll"/>
</dbReference>
<dbReference type="SUPFAM" id="SSF46689">
    <property type="entry name" value="Homeodomain-like"/>
    <property type="match status" value="1"/>
</dbReference>
<evidence type="ECO:0000256" key="1">
    <source>
        <dbReference type="ARBA" id="ARBA00023015"/>
    </source>
</evidence>
<reference evidence="5 6" key="1">
    <citation type="journal article" date="2015" name="Genome Announc.">
        <title>Expanding the biotechnology potential of lactobacilli through comparative genomics of 213 strains and associated genera.</title>
        <authorList>
            <person name="Sun Z."/>
            <person name="Harris H.M."/>
            <person name="McCann A."/>
            <person name="Guo C."/>
            <person name="Argimon S."/>
            <person name="Zhang W."/>
            <person name="Yang X."/>
            <person name="Jeffery I.B."/>
            <person name="Cooney J.C."/>
            <person name="Kagawa T.F."/>
            <person name="Liu W."/>
            <person name="Song Y."/>
            <person name="Salvetti E."/>
            <person name="Wrobel A."/>
            <person name="Rasinkangas P."/>
            <person name="Parkhill J."/>
            <person name="Rea M.C."/>
            <person name="O'Sullivan O."/>
            <person name="Ritari J."/>
            <person name="Douillard F.P."/>
            <person name="Paul Ross R."/>
            <person name="Yang R."/>
            <person name="Briner A.E."/>
            <person name="Felis G.E."/>
            <person name="de Vos W.M."/>
            <person name="Barrangou R."/>
            <person name="Klaenhammer T.R."/>
            <person name="Caufield P.W."/>
            <person name="Cui Y."/>
            <person name="Zhang H."/>
            <person name="O'Toole P.W."/>
        </authorList>
    </citation>
    <scope>NUCLEOTIDE SEQUENCE [LARGE SCALE GENOMIC DNA]</scope>
    <source>
        <strain evidence="5 6">DSM 13343</strain>
    </source>
</reference>
<proteinExistence type="predicted"/>
<keyword evidence="2" id="KW-0238">DNA-binding</keyword>
<dbReference type="InterPro" id="IPR018062">
    <property type="entry name" value="HTH_AraC-typ_CS"/>
</dbReference>
<dbReference type="InterPro" id="IPR018060">
    <property type="entry name" value="HTH_AraC"/>
</dbReference>
<keyword evidence="3" id="KW-0804">Transcription</keyword>
<keyword evidence="1" id="KW-0805">Transcription regulation</keyword>
<dbReference type="PATRIC" id="fig|1423769.4.peg.314"/>
<dbReference type="Gene3D" id="2.60.120.10">
    <property type="entry name" value="Jelly Rolls"/>
    <property type="match status" value="1"/>
</dbReference>
<dbReference type="Proteomes" id="UP000051790">
    <property type="component" value="Unassembled WGS sequence"/>
</dbReference>
<dbReference type="GO" id="GO:0043565">
    <property type="term" value="F:sequence-specific DNA binding"/>
    <property type="evidence" value="ECO:0007669"/>
    <property type="project" value="InterPro"/>
</dbReference>
<dbReference type="PANTHER" id="PTHR43280">
    <property type="entry name" value="ARAC-FAMILY TRANSCRIPTIONAL REGULATOR"/>
    <property type="match status" value="1"/>
</dbReference>
<dbReference type="RefSeq" id="WP_056962963.1">
    <property type="nucleotide sequence ID" value="NZ_AZEU01000100.1"/>
</dbReference>
<evidence type="ECO:0000259" key="4">
    <source>
        <dbReference type="PROSITE" id="PS01124"/>
    </source>
</evidence>
<dbReference type="OrthoDB" id="2211832at2"/>
<sequence length="290" mass="32832">MSVAYEQVQQMPRLPFKYYVHDPLTSIDVAPHWHPEIELNFLVSGGDLTFVTNGHTTVYHPGDVWAVNRRVSHSATGDPTKLWDEFGLIIDEKFLQTRLPASANWYLHLQGGQSAALAPEAYVEFKKHFLAIRAEIAGCLSDNARLMVLSHFYAMLVLLDEHFATAMSAQEITPNANLVDAVMVKINRDFADALSSAQLAKDFHVSQTTLNQQFNQALQMPVNQYIRQVRLINARRMLLESDATIDYIATQTGFGSVKSLMRNFKAWKQVTPTAYRQVARDHPNFDTTCF</sequence>
<evidence type="ECO:0000313" key="5">
    <source>
        <dbReference type="EMBL" id="KRL47293.1"/>
    </source>
</evidence>
<dbReference type="GO" id="GO:0003700">
    <property type="term" value="F:DNA-binding transcription factor activity"/>
    <property type="evidence" value="ECO:0007669"/>
    <property type="project" value="InterPro"/>
</dbReference>
<protein>
    <submittedName>
        <fullName evidence="5">Transcription regulator</fullName>
    </submittedName>
</protein>